<dbReference type="InterPro" id="IPR039420">
    <property type="entry name" value="WalR-like"/>
</dbReference>
<dbReference type="FunFam" id="3.40.50.2300:FF:000001">
    <property type="entry name" value="DNA-binding response regulator PhoB"/>
    <property type="match status" value="1"/>
</dbReference>
<name>A0A1M7GNM3_RUMFL</name>
<dbReference type="SMART" id="SM00862">
    <property type="entry name" value="Trans_reg_C"/>
    <property type="match status" value="1"/>
</dbReference>
<gene>
    <name evidence="12" type="ORF">SAMN04487860_101404</name>
</gene>
<dbReference type="EMBL" id="FRCT01000001">
    <property type="protein sequence ID" value="SHM17781.1"/>
    <property type="molecule type" value="Genomic_DNA"/>
</dbReference>
<dbReference type="GO" id="GO:0000976">
    <property type="term" value="F:transcription cis-regulatory region binding"/>
    <property type="evidence" value="ECO:0007669"/>
    <property type="project" value="TreeGrafter"/>
</dbReference>
<evidence type="ECO:0000256" key="4">
    <source>
        <dbReference type="ARBA" id="ARBA00023015"/>
    </source>
</evidence>
<dbReference type="SMART" id="SM00448">
    <property type="entry name" value="REC"/>
    <property type="match status" value="1"/>
</dbReference>
<dbReference type="PANTHER" id="PTHR48111:SF1">
    <property type="entry name" value="TWO-COMPONENT RESPONSE REGULATOR ORR33"/>
    <property type="match status" value="1"/>
</dbReference>
<dbReference type="Gene3D" id="1.10.10.10">
    <property type="entry name" value="Winged helix-like DNA-binding domain superfamily/Winged helix DNA-binding domain"/>
    <property type="match status" value="1"/>
</dbReference>
<evidence type="ECO:0000256" key="2">
    <source>
        <dbReference type="ARBA" id="ARBA00022553"/>
    </source>
</evidence>
<proteinExistence type="predicted"/>
<evidence type="ECO:0000256" key="1">
    <source>
        <dbReference type="ARBA" id="ARBA00018672"/>
    </source>
</evidence>
<feature type="domain" description="Response regulatory" evidence="10">
    <location>
        <begin position="20"/>
        <end position="133"/>
    </location>
</feature>
<dbReference type="GO" id="GO:0032993">
    <property type="term" value="C:protein-DNA complex"/>
    <property type="evidence" value="ECO:0007669"/>
    <property type="project" value="TreeGrafter"/>
</dbReference>
<organism evidence="12 13">
    <name type="scientific">Ruminococcus flavefaciens</name>
    <dbReference type="NCBI Taxonomy" id="1265"/>
    <lineage>
        <taxon>Bacteria</taxon>
        <taxon>Bacillati</taxon>
        <taxon>Bacillota</taxon>
        <taxon>Clostridia</taxon>
        <taxon>Eubacteriales</taxon>
        <taxon>Oscillospiraceae</taxon>
        <taxon>Ruminococcus</taxon>
    </lineage>
</organism>
<keyword evidence="5 9" id="KW-0238">DNA-binding</keyword>
<accession>A0A1M7GNM3</accession>
<comment type="function">
    <text evidence="7">May play the central regulatory role in sporulation. It may be an element of the effector pathway responsible for the activation of sporulation genes in response to nutritional stress. Spo0A may act in concert with spo0H (a sigma factor) to control the expression of some genes that are critical to the sporulation process.</text>
</comment>
<dbReference type="Proteomes" id="UP000184394">
    <property type="component" value="Unassembled WGS sequence"/>
</dbReference>
<feature type="domain" description="OmpR/PhoB-type" evidence="11">
    <location>
        <begin position="139"/>
        <end position="238"/>
    </location>
</feature>
<evidence type="ECO:0000313" key="13">
    <source>
        <dbReference type="Proteomes" id="UP000184394"/>
    </source>
</evidence>
<dbReference type="AlphaFoldDB" id="A0A1M7GNM3"/>
<evidence type="ECO:0000256" key="9">
    <source>
        <dbReference type="PROSITE-ProRule" id="PRU01091"/>
    </source>
</evidence>
<dbReference type="InterPro" id="IPR011006">
    <property type="entry name" value="CheY-like_superfamily"/>
</dbReference>
<evidence type="ECO:0000256" key="5">
    <source>
        <dbReference type="ARBA" id="ARBA00023125"/>
    </source>
</evidence>
<keyword evidence="3" id="KW-0902">Two-component regulatory system</keyword>
<evidence type="ECO:0000256" key="3">
    <source>
        <dbReference type="ARBA" id="ARBA00023012"/>
    </source>
</evidence>
<dbReference type="InterPro" id="IPR001789">
    <property type="entry name" value="Sig_transdc_resp-reg_receiver"/>
</dbReference>
<dbReference type="PANTHER" id="PTHR48111">
    <property type="entry name" value="REGULATOR OF RPOS"/>
    <property type="match status" value="1"/>
</dbReference>
<sequence length="238" mass="26998">MSVNAALITGFRKWVGKMVDILIVEDNEELCGLLCDFLRSEDYTVSTAPSAEKALSLFEKYGARLVLLDIMLPDMDGFAVCKRIREKDNTPIIILTARTDKEDKLNGILLGADDYIEKPYDIDILIAKIKGIFRRRLAIDKLTDGDITLDLAEGIAKKGGLPLNMTAKEFELLHLLMENKGQTLNKDFIFNRIWGADSESEPQTLTVHIKWLRQKIEDDPKVPQKLLTVWGKGYRWEG</sequence>
<dbReference type="CDD" id="cd00383">
    <property type="entry name" value="trans_reg_C"/>
    <property type="match status" value="1"/>
</dbReference>
<evidence type="ECO:0000313" key="12">
    <source>
        <dbReference type="EMBL" id="SHM17781.1"/>
    </source>
</evidence>
<feature type="DNA-binding region" description="OmpR/PhoB-type" evidence="9">
    <location>
        <begin position="139"/>
        <end position="238"/>
    </location>
</feature>
<dbReference type="InterPro" id="IPR001867">
    <property type="entry name" value="OmpR/PhoB-type_DNA-bd"/>
</dbReference>
<dbReference type="GO" id="GO:0006355">
    <property type="term" value="P:regulation of DNA-templated transcription"/>
    <property type="evidence" value="ECO:0007669"/>
    <property type="project" value="InterPro"/>
</dbReference>
<dbReference type="Gene3D" id="3.40.50.2300">
    <property type="match status" value="1"/>
</dbReference>
<keyword evidence="6" id="KW-0804">Transcription</keyword>
<evidence type="ECO:0000259" key="11">
    <source>
        <dbReference type="PROSITE" id="PS51755"/>
    </source>
</evidence>
<dbReference type="Pfam" id="PF00072">
    <property type="entry name" value="Response_reg"/>
    <property type="match status" value="1"/>
</dbReference>
<feature type="modified residue" description="4-aspartylphosphate" evidence="8">
    <location>
        <position position="69"/>
    </location>
</feature>
<dbReference type="Pfam" id="PF00486">
    <property type="entry name" value="Trans_reg_C"/>
    <property type="match status" value="1"/>
</dbReference>
<dbReference type="PROSITE" id="PS50110">
    <property type="entry name" value="RESPONSE_REGULATORY"/>
    <property type="match status" value="1"/>
</dbReference>
<dbReference type="SUPFAM" id="SSF52172">
    <property type="entry name" value="CheY-like"/>
    <property type="match status" value="1"/>
</dbReference>
<dbReference type="CDD" id="cd17574">
    <property type="entry name" value="REC_OmpR"/>
    <property type="match status" value="1"/>
</dbReference>
<dbReference type="SUPFAM" id="SSF46894">
    <property type="entry name" value="C-terminal effector domain of the bipartite response regulators"/>
    <property type="match status" value="1"/>
</dbReference>
<keyword evidence="4" id="KW-0805">Transcription regulation</keyword>
<evidence type="ECO:0000256" key="7">
    <source>
        <dbReference type="ARBA" id="ARBA00024867"/>
    </source>
</evidence>
<dbReference type="InterPro" id="IPR036388">
    <property type="entry name" value="WH-like_DNA-bd_sf"/>
</dbReference>
<keyword evidence="2 8" id="KW-0597">Phosphoprotein</keyword>
<evidence type="ECO:0000256" key="6">
    <source>
        <dbReference type="ARBA" id="ARBA00023163"/>
    </source>
</evidence>
<evidence type="ECO:0000256" key="8">
    <source>
        <dbReference type="PROSITE-ProRule" id="PRU00169"/>
    </source>
</evidence>
<protein>
    <recommendedName>
        <fullName evidence="1">Stage 0 sporulation protein A homolog</fullName>
    </recommendedName>
</protein>
<dbReference type="GO" id="GO:0005829">
    <property type="term" value="C:cytosol"/>
    <property type="evidence" value="ECO:0007669"/>
    <property type="project" value="TreeGrafter"/>
</dbReference>
<dbReference type="GO" id="GO:0000156">
    <property type="term" value="F:phosphorelay response regulator activity"/>
    <property type="evidence" value="ECO:0007669"/>
    <property type="project" value="TreeGrafter"/>
</dbReference>
<reference evidence="12 13" key="1">
    <citation type="submission" date="2016-11" db="EMBL/GenBank/DDBJ databases">
        <authorList>
            <person name="Jaros S."/>
            <person name="Januszkiewicz K."/>
            <person name="Wedrychowicz H."/>
        </authorList>
    </citation>
    <scope>NUCLEOTIDE SEQUENCE [LARGE SCALE GENOMIC DNA]</scope>
    <source>
        <strain evidence="12 13">Y1</strain>
    </source>
</reference>
<dbReference type="InterPro" id="IPR016032">
    <property type="entry name" value="Sig_transdc_resp-reg_C-effctor"/>
</dbReference>
<dbReference type="PROSITE" id="PS51755">
    <property type="entry name" value="OMPR_PHOB"/>
    <property type="match status" value="1"/>
</dbReference>
<evidence type="ECO:0000259" key="10">
    <source>
        <dbReference type="PROSITE" id="PS50110"/>
    </source>
</evidence>